<organism evidence="1 2">
    <name type="scientific">Mesorhizobium huakuii</name>
    <dbReference type="NCBI Taxonomy" id="28104"/>
    <lineage>
        <taxon>Bacteria</taxon>
        <taxon>Pseudomonadati</taxon>
        <taxon>Pseudomonadota</taxon>
        <taxon>Alphaproteobacteria</taxon>
        <taxon>Hyphomicrobiales</taxon>
        <taxon>Phyllobacteriaceae</taxon>
        <taxon>Mesorhizobium</taxon>
    </lineage>
</organism>
<dbReference type="EMBL" id="CP050296">
    <property type="protein sequence ID" value="QND57881.1"/>
    <property type="molecule type" value="Genomic_DNA"/>
</dbReference>
<proteinExistence type="predicted"/>
<evidence type="ECO:0000313" key="2">
    <source>
        <dbReference type="Proteomes" id="UP000515465"/>
    </source>
</evidence>
<accession>A0A7G6STP9</accession>
<reference evidence="2" key="1">
    <citation type="journal article" date="2020" name="Mol. Plant Microbe">
        <title>Rhizobial microsymbionts of the narrowly endemic Oxytropis species growing in Kamchatka are characterized by significant genetic diversity and possess a set of genes that are associated with T3SS and T6SS secretion systems and can affect the development of symbiosis.</title>
        <authorList>
            <person name="Safronova V."/>
            <person name="Guro P."/>
            <person name="Sazanova A."/>
            <person name="Kuznetsova I."/>
            <person name="Belimov A."/>
            <person name="Yakubov V."/>
            <person name="Chirak E."/>
            <person name="Afonin A."/>
            <person name="Gogolev Y."/>
            <person name="Andronov E."/>
            <person name="Tikhonovich I."/>
        </authorList>
    </citation>
    <scope>NUCLEOTIDE SEQUENCE [LARGE SCALE GENOMIC DNA]</scope>
    <source>
        <strain evidence="2">583</strain>
    </source>
</reference>
<protein>
    <submittedName>
        <fullName evidence="1">Uncharacterized protein</fullName>
    </submittedName>
</protein>
<dbReference type="AlphaFoldDB" id="A0A7G6STP9"/>
<gene>
    <name evidence="1" type="ORF">HB778_15685</name>
</gene>
<evidence type="ECO:0000313" key="1">
    <source>
        <dbReference type="EMBL" id="QND57881.1"/>
    </source>
</evidence>
<dbReference type="RefSeq" id="WP_183464659.1">
    <property type="nucleotide sequence ID" value="NZ_CP050296.1"/>
</dbReference>
<dbReference type="Proteomes" id="UP000515465">
    <property type="component" value="Chromosome"/>
</dbReference>
<sequence>MTAALDLTPAEHETSAIVDEAAAWYFENFRTCERPVVPALRHRFGLTSHQAIVAIRQVTLRRARAT</sequence>
<name>A0A7G6STP9_9HYPH</name>